<dbReference type="RefSeq" id="WP_021754524.1">
    <property type="nucleotide sequence ID" value="NC_022438.1"/>
</dbReference>
<dbReference type="SUPFAM" id="SSF50129">
    <property type="entry name" value="GroES-like"/>
    <property type="match status" value="1"/>
</dbReference>
<evidence type="ECO:0000259" key="9">
    <source>
        <dbReference type="SMART" id="SM00829"/>
    </source>
</evidence>
<comment type="catalytic activity">
    <reaction evidence="8">
        <text>a primary alcohol + NAD(+) = an aldehyde + NADH + H(+)</text>
        <dbReference type="Rhea" id="RHEA:10736"/>
        <dbReference type="ChEBI" id="CHEBI:15378"/>
        <dbReference type="ChEBI" id="CHEBI:15734"/>
        <dbReference type="ChEBI" id="CHEBI:17478"/>
        <dbReference type="ChEBI" id="CHEBI:57540"/>
        <dbReference type="ChEBI" id="CHEBI:57945"/>
        <dbReference type="EC" id="1.1.1.1"/>
    </reaction>
</comment>
<gene>
    <name evidence="10" type="ORF">O159_09470</name>
</gene>
<evidence type="ECO:0000256" key="2">
    <source>
        <dbReference type="ARBA" id="ARBA00008072"/>
    </source>
</evidence>
<sequence length="337" mass="35760">MNSSIRPATMRAWVTGDTAGDLTLTTRPVPVPGPDEVLVKVEACGVCRTDLHVIDQEIPVHRAGVTPGHQVVGIVTDAGRGVRRLHRGDRVGVAWLRRTCGTCTWCREGKENLCPASQYTGWDADGGFAEYVTAPEAFVYPLPRESDPVEVAPLLCAGIIGYRALVRANIPPGGRLGIYGFGSSAHLTAQLASTQGMQILAMTRGERNRELARRLGAVFVGDATTAPPAPVDAAIVFAPAGELVPAALQATRPGGTVVLAGIHMTDIPAMDYTRNLFQERDLRTVTANTRADGAAFLRLARNLHVKPAVTRYVFADTGAPIADLRAGRASGSLVITV</sequence>
<evidence type="ECO:0000256" key="4">
    <source>
        <dbReference type="ARBA" id="ARBA00022723"/>
    </source>
</evidence>
<dbReference type="Pfam" id="PF00107">
    <property type="entry name" value="ADH_zinc_N"/>
    <property type="match status" value="1"/>
</dbReference>
<dbReference type="PATRIC" id="fig|1389489.3.peg.911"/>
<evidence type="ECO:0000313" key="10">
    <source>
        <dbReference type="EMBL" id="AGW41077.1"/>
    </source>
</evidence>
<dbReference type="AlphaFoldDB" id="U3P811"/>
<evidence type="ECO:0000256" key="8">
    <source>
        <dbReference type="ARBA" id="ARBA00049243"/>
    </source>
</evidence>
<evidence type="ECO:0000256" key="6">
    <source>
        <dbReference type="ARBA" id="ARBA00023002"/>
    </source>
</evidence>
<dbReference type="GO" id="GO:0004022">
    <property type="term" value="F:alcohol dehydrogenase (NAD+) activity"/>
    <property type="evidence" value="ECO:0007669"/>
    <property type="project" value="UniProtKB-EC"/>
</dbReference>
<dbReference type="SUPFAM" id="SSF51735">
    <property type="entry name" value="NAD(P)-binding Rossmann-fold domains"/>
    <property type="match status" value="1"/>
</dbReference>
<dbReference type="InterPro" id="IPR013149">
    <property type="entry name" value="ADH-like_C"/>
</dbReference>
<comment type="similarity">
    <text evidence="2">Belongs to the zinc-containing alcohol dehydrogenase family.</text>
</comment>
<dbReference type="KEGG" id="lxy:O159_09470"/>
<protein>
    <recommendedName>
        <fullName evidence="3">alcohol dehydrogenase</fullName>
        <ecNumber evidence="3">1.1.1.1</ecNumber>
    </recommendedName>
</protein>
<dbReference type="GO" id="GO:0046872">
    <property type="term" value="F:metal ion binding"/>
    <property type="evidence" value="ECO:0007669"/>
    <property type="project" value="UniProtKB-KW"/>
</dbReference>
<keyword evidence="6" id="KW-0560">Oxidoreductase</keyword>
<name>U3P811_LEIXC</name>
<evidence type="ECO:0000256" key="7">
    <source>
        <dbReference type="ARBA" id="ARBA00049164"/>
    </source>
</evidence>
<dbReference type="EC" id="1.1.1.1" evidence="3"/>
<evidence type="ECO:0000256" key="3">
    <source>
        <dbReference type="ARBA" id="ARBA00013190"/>
    </source>
</evidence>
<accession>U3P811</accession>
<dbReference type="NCBIfam" id="TIGR02822">
    <property type="entry name" value="adh_fam_2"/>
    <property type="match status" value="1"/>
</dbReference>
<dbReference type="InterPro" id="IPR036291">
    <property type="entry name" value="NAD(P)-bd_dom_sf"/>
</dbReference>
<reference evidence="10 11" key="1">
    <citation type="journal article" date="2013" name="Genome Announc.">
        <title>Complete Genome Sequence of Leifsonia xyli subsp. cynodontis Strain DSM46306, a Gram-Positive Bacterial Pathogen of Grasses.</title>
        <authorList>
            <person name="Monteiro-Vitorello C.B."/>
            <person name="Zerillo M.M."/>
            <person name="Van Sluys M.A."/>
            <person name="Camargo L.E."/>
            <person name="Kitajima J.P."/>
        </authorList>
    </citation>
    <scope>NUCLEOTIDE SEQUENCE [LARGE SCALE GENOMIC DNA]</scope>
    <source>
        <strain evidence="10 11">DSM 46306</strain>
    </source>
</reference>
<dbReference type="PANTHER" id="PTHR42940">
    <property type="entry name" value="ALCOHOL DEHYDROGENASE 1-RELATED"/>
    <property type="match status" value="1"/>
</dbReference>
<comment type="catalytic activity">
    <reaction evidence="7">
        <text>a secondary alcohol + NAD(+) = a ketone + NADH + H(+)</text>
        <dbReference type="Rhea" id="RHEA:10740"/>
        <dbReference type="ChEBI" id="CHEBI:15378"/>
        <dbReference type="ChEBI" id="CHEBI:17087"/>
        <dbReference type="ChEBI" id="CHEBI:35681"/>
        <dbReference type="ChEBI" id="CHEBI:57540"/>
        <dbReference type="ChEBI" id="CHEBI:57945"/>
        <dbReference type="EC" id="1.1.1.1"/>
    </reaction>
</comment>
<dbReference type="PANTHER" id="PTHR42940:SF8">
    <property type="entry name" value="VACUOLAR PROTEIN SORTING-ASSOCIATED PROTEIN 11"/>
    <property type="match status" value="1"/>
</dbReference>
<dbReference type="SMART" id="SM00829">
    <property type="entry name" value="PKS_ER"/>
    <property type="match status" value="1"/>
</dbReference>
<evidence type="ECO:0000256" key="1">
    <source>
        <dbReference type="ARBA" id="ARBA00001947"/>
    </source>
</evidence>
<dbReference type="InterPro" id="IPR014187">
    <property type="entry name" value="ADH_Zn_typ-2"/>
</dbReference>
<dbReference type="STRING" id="1389489.O159_09470"/>
<organism evidence="10 11">
    <name type="scientific">Leifsonia xyli subsp. cynodontis DSM 46306</name>
    <dbReference type="NCBI Taxonomy" id="1389489"/>
    <lineage>
        <taxon>Bacteria</taxon>
        <taxon>Bacillati</taxon>
        <taxon>Actinomycetota</taxon>
        <taxon>Actinomycetes</taxon>
        <taxon>Micrococcales</taxon>
        <taxon>Microbacteriaceae</taxon>
        <taxon>Leifsonia</taxon>
    </lineage>
</organism>
<dbReference type="Gene3D" id="3.40.50.720">
    <property type="entry name" value="NAD(P)-binding Rossmann-like Domain"/>
    <property type="match status" value="1"/>
</dbReference>
<dbReference type="Proteomes" id="UP000016743">
    <property type="component" value="Chromosome"/>
</dbReference>
<evidence type="ECO:0000256" key="5">
    <source>
        <dbReference type="ARBA" id="ARBA00022833"/>
    </source>
</evidence>
<dbReference type="InterPro" id="IPR013154">
    <property type="entry name" value="ADH-like_N"/>
</dbReference>
<comment type="cofactor">
    <cofactor evidence="1">
        <name>Zn(2+)</name>
        <dbReference type="ChEBI" id="CHEBI:29105"/>
    </cofactor>
</comment>
<dbReference type="eggNOG" id="COG1064">
    <property type="taxonomic scope" value="Bacteria"/>
</dbReference>
<feature type="domain" description="Enoyl reductase (ER)" evidence="9">
    <location>
        <begin position="17"/>
        <end position="335"/>
    </location>
</feature>
<dbReference type="CDD" id="cd08298">
    <property type="entry name" value="CAD2"/>
    <property type="match status" value="1"/>
</dbReference>
<dbReference type="GO" id="GO:0005737">
    <property type="term" value="C:cytoplasm"/>
    <property type="evidence" value="ECO:0007669"/>
    <property type="project" value="TreeGrafter"/>
</dbReference>
<dbReference type="InterPro" id="IPR020843">
    <property type="entry name" value="ER"/>
</dbReference>
<dbReference type="Pfam" id="PF08240">
    <property type="entry name" value="ADH_N"/>
    <property type="match status" value="1"/>
</dbReference>
<dbReference type="Gene3D" id="3.90.180.10">
    <property type="entry name" value="Medium-chain alcohol dehydrogenases, catalytic domain"/>
    <property type="match status" value="1"/>
</dbReference>
<evidence type="ECO:0000313" key="11">
    <source>
        <dbReference type="Proteomes" id="UP000016743"/>
    </source>
</evidence>
<dbReference type="HOGENOM" id="CLU_026673_20_7_11"/>
<keyword evidence="4" id="KW-0479">Metal-binding</keyword>
<dbReference type="InterPro" id="IPR011032">
    <property type="entry name" value="GroES-like_sf"/>
</dbReference>
<dbReference type="EMBL" id="CP006734">
    <property type="protein sequence ID" value="AGW41077.1"/>
    <property type="molecule type" value="Genomic_DNA"/>
</dbReference>
<keyword evidence="5" id="KW-0862">Zinc</keyword>
<proteinExistence type="inferred from homology"/>
<keyword evidence="11" id="KW-1185">Reference proteome</keyword>